<keyword evidence="6" id="KW-0732">Signal</keyword>
<dbReference type="GO" id="GO:0009055">
    <property type="term" value="F:electron transfer activity"/>
    <property type="evidence" value="ECO:0007669"/>
    <property type="project" value="InterPro"/>
</dbReference>
<dbReference type="Gene3D" id="2.60.40.420">
    <property type="entry name" value="Cupredoxins - blue copper proteins"/>
    <property type="match status" value="1"/>
</dbReference>
<feature type="domain" description="Phytocyanin" evidence="7">
    <location>
        <begin position="30"/>
        <end position="125"/>
    </location>
</feature>
<name>A0A314XI33_PRUYE</name>
<evidence type="ECO:0000256" key="2">
    <source>
        <dbReference type="ARBA" id="ARBA00023008"/>
    </source>
</evidence>
<dbReference type="FunFam" id="2.60.40.420:FF:000013">
    <property type="entry name" value="basic blue protein-like"/>
    <property type="match status" value="1"/>
</dbReference>
<gene>
    <name evidence="8" type="ORF">Pyn_12752</name>
</gene>
<dbReference type="AlphaFoldDB" id="A0A314XI33"/>
<dbReference type="PANTHER" id="PTHR33021">
    <property type="entry name" value="BLUE COPPER PROTEIN"/>
    <property type="match status" value="1"/>
</dbReference>
<dbReference type="SUPFAM" id="SSF49503">
    <property type="entry name" value="Cupredoxins"/>
    <property type="match status" value="1"/>
</dbReference>
<dbReference type="STRING" id="2094558.A0A314XI33"/>
<feature type="chain" id="PRO_5016451805" description="Basic blue protein" evidence="6">
    <location>
        <begin position="30"/>
        <end position="125"/>
    </location>
</feature>
<dbReference type="InterPro" id="IPR003245">
    <property type="entry name" value="Phytocyanin_dom"/>
</dbReference>
<proteinExistence type="predicted"/>
<dbReference type="InterPro" id="IPR041844">
    <property type="entry name" value="Plantacyanin"/>
</dbReference>
<reference evidence="8 9" key="1">
    <citation type="submission" date="2018-02" db="EMBL/GenBank/DDBJ databases">
        <title>Draft genome of wild Prunus yedoensis var. nudiflora.</title>
        <authorList>
            <person name="Baek S."/>
            <person name="Kim J.-H."/>
            <person name="Choi K."/>
            <person name="Kim G.-B."/>
            <person name="Cho A."/>
            <person name="Jang H."/>
            <person name="Shin C.-H."/>
            <person name="Yu H.-J."/>
            <person name="Mun J.-H."/>
        </authorList>
    </citation>
    <scope>NUCLEOTIDE SEQUENCE [LARGE SCALE GENOMIC DNA]</scope>
    <source>
        <strain evidence="9">cv. Jeju island</strain>
        <tissue evidence="8">Leaf</tissue>
    </source>
</reference>
<dbReference type="PROSITE" id="PS51485">
    <property type="entry name" value="PHYTOCYANIN"/>
    <property type="match status" value="1"/>
</dbReference>
<keyword evidence="3" id="KW-1015">Disulfide bond</keyword>
<feature type="signal peptide" evidence="6">
    <location>
        <begin position="1"/>
        <end position="29"/>
    </location>
</feature>
<dbReference type="EMBL" id="PJQY01002684">
    <property type="protein sequence ID" value="PQP91598.1"/>
    <property type="molecule type" value="Genomic_DNA"/>
</dbReference>
<dbReference type="CDD" id="cd11013">
    <property type="entry name" value="Plantacyanin"/>
    <property type="match status" value="1"/>
</dbReference>
<comment type="caution">
    <text evidence="8">The sequence shown here is derived from an EMBL/GenBank/DDBJ whole genome shotgun (WGS) entry which is preliminary data.</text>
</comment>
<dbReference type="GO" id="GO:0005886">
    <property type="term" value="C:plasma membrane"/>
    <property type="evidence" value="ECO:0007669"/>
    <property type="project" value="TreeGrafter"/>
</dbReference>
<keyword evidence="1" id="KW-0479">Metal-binding</keyword>
<keyword evidence="2" id="KW-0186">Copper</keyword>
<dbReference type="PROSITE" id="PS00196">
    <property type="entry name" value="COPPER_BLUE"/>
    <property type="match status" value="1"/>
</dbReference>
<evidence type="ECO:0000256" key="4">
    <source>
        <dbReference type="ARBA" id="ARBA00071970"/>
    </source>
</evidence>
<evidence type="ECO:0000256" key="1">
    <source>
        <dbReference type="ARBA" id="ARBA00022723"/>
    </source>
</evidence>
<dbReference type="Pfam" id="PF02298">
    <property type="entry name" value="Cu_bind_like"/>
    <property type="match status" value="1"/>
</dbReference>
<dbReference type="OrthoDB" id="2011645at2759"/>
<sequence>MSEQGRGSAGTIGVVVVLCLMVQLGCSNAATYRVGDSGGWSFNTDRWPNGKQFRAGDVLLFNYDPTLHNVVAVDKGGYSSCTTPKGAKVFKSGKDQIRLGRGQNYFICSFPGHCQSGMKIAINAV</sequence>
<protein>
    <recommendedName>
        <fullName evidence="4">Basic blue protein</fullName>
    </recommendedName>
    <alternativeName>
        <fullName evidence="5">Plantacyanin</fullName>
    </alternativeName>
</protein>
<evidence type="ECO:0000256" key="3">
    <source>
        <dbReference type="ARBA" id="ARBA00023157"/>
    </source>
</evidence>
<evidence type="ECO:0000313" key="9">
    <source>
        <dbReference type="Proteomes" id="UP000250321"/>
    </source>
</evidence>
<dbReference type="InterPro" id="IPR039391">
    <property type="entry name" value="Phytocyanin-like"/>
</dbReference>
<evidence type="ECO:0000256" key="5">
    <source>
        <dbReference type="ARBA" id="ARBA00082491"/>
    </source>
</evidence>
<organism evidence="8 9">
    <name type="scientific">Prunus yedoensis var. nudiflora</name>
    <dbReference type="NCBI Taxonomy" id="2094558"/>
    <lineage>
        <taxon>Eukaryota</taxon>
        <taxon>Viridiplantae</taxon>
        <taxon>Streptophyta</taxon>
        <taxon>Embryophyta</taxon>
        <taxon>Tracheophyta</taxon>
        <taxon>Spermatophyta</taxon>
        <taxon>Magnoliopsida</taxon>
        <taxon>eudicotyledons</taxon>
        <taxon>Gunneridae</taxon>
        <taxon>Pentapetalae</taxon>
        <taxon>rosids</taxon>
        <taxon>fabids</taxon>
        <taxon>Rosales</taxon>
        <taxon>Rosaceae</taxon>
        <taxon>Amygdaloideae</taxon>
        <taxon>Amygdaleae</taxon>
        <taxon>Prunus</taxon>
    </lineage>
</organism>
<dbReference type="InterPro" id="IPR008972">
    <property type="entry name" value="Cupredoxin"/>
</dbReference>
<evidence type="ECO:0000313" key="8">
    <source>
        <dbReference type="EMBL" id="PQP91598.1"/>
    </source>
</evidence>
<evidence type="ECO:0000259" key="7">
    <source>
        <dbReference type="PROSITE" id="PS51485"/>
    </source>
</evidence>
<dbReference type="GO" id="GO:0046872">
    <property type="term" value="F:metal ion binding"/>
    <property type="evidence" value="ECO:0007669"/>
    <property type="project" value="UniProtKB-KW"/>
</dbReference>
<dbReference type="PANTHER" id="PTHR33021:SF424">
    <property type="entry name" value="BASIC BLUE PROTEIN"/>
    <property type="match status" value="1"/>
</dbReference>
<keyword evidence="9" id="KW-1185">Reference proteome</keyword>
<evidence type="ECO:0000256" key="6">
    <source>
        <dbReference type="SAM" id="SignalP"/>
    </source>
</evidence>
<dbReference type="Proteomes" id="UP000250321">
    <property type="component" value="Unassembled WGS sequence"/>
</dbReference>
<accession>A0A314XI33</accession>
<dbReference type="InterPro" id="IPR028871">
    <property type="entry name" value="BlueCu_1_BS"/>
</dbReference>